<dbReference type="SUPFAM" id="SSF101576">
    <property type="entry name" value="Supernatant protein factor (SPF), C-terminal domain"/>
    <property type="match status" value="1"/>
</dbReference>
<dbReference type="Pfam" id="PF01105">
    <property type="entry name" value="EMP24_GP25L"/>
    <property type="match status" value="1"/>
</dbReference>
<dbReference type="InterPro" id="IPR015720">
    <property type="entry name" value="Emp24-like"/>
</dbReference>
<sequence length="104" mass="11802">MLFRSAEAAALSAQVPRQGKTCFYAWVDQALEKVGFYFAVQEGGDFDTDYVVMSPTDKIILQGEKSSQEDYVFTANEFGEYSFCFENGSSTKEEKLVCIFHYFP</sequence>
<comment type="caution">
    <text evidence="10">The sequence shown here is derived from an EMBL/GenBank/DDBJ whole genome shotgun (WGS) entry which is preliminary data.</text>
</comment>
<evidence type="ECO:0000256" key="6">
    <source>
        <dbReference type="ARBA" id="ARBA00023136"/>
    </source>
</evidence>
<keyword evidence="3 8" id="KW-0812">Transmembrane</keyword>
<reference evidence="10 11" key="1">
    <citation type="journal article" date="2007" name="Proc. Natl. Acad. Sci. U.S.A.">
        <title>Dandruff-associated Malassezia genomes reveal convergent and divergent virulence traits shared with plant and human fungal pathogens.</title>
        <authorList>
            <person name="Xu J."/>
            <person name="Saunders C.W."/>
            <person name="Hu P."/>
            <person name="Grant R.A."/>
            <person name="Boekhout T."/>
            <person name="Kuramae E.E."/>
            <person name="Kronstad J.W."/>
            <person name="Deangelis Y.M."/>
            <person name="Reeder N.L."/>
            <person name="Johnstone K.R."/>
            <person name="Leland M."/>
            <person name="Fieno A.M."/>
            <person name="Begley W.M."/>
            <person name="Sun Y."/>
            <person name="Lacey M.P."/>
            <person name="Chaudhary T."/>
            <person name="Keough T."/>
            <person name="Chu L."/>
            <person name="Sears R."/>
            <person name="Yuan B."/>
            <person name="Dawson T.L.Jr."/>
        </authorList>
    </citation>
    <scope>NUCLEOTIDE SEQUENCE [LARGE SCALE GENOMIC DNA]</scope>
    <source>
        <strain evidence="11">ATCC MYA-4612 / CBS 7966</strain>
    </source>
</reference>
<dbReference type="AlphaFoldDB" id="A8PWT5"/>
<evidence type="ECO:0000256" key="2">
    <source>
        <dbReference type="ARBA" id="ARBA00007104"/>
    </source>
</evidence>
<evidence type="ECO:0000256" key="7">
    <source>
        <dbReference type="ARBA" id="ARBA00037847"/>
    </source>
</evidence>
<evidence type="ECO:0000313" key="11">
    <source>
        <dbReference type="Proteomes" id="UP000008837"/>
    </source>
</evidence>
<dbReference type="RefSeq" id="XP_001731943.1">
    <property type="nucleotide sequence ID" value="XM_001731891.1"/>
</dbReference>
<dbReference type="OrthoDB" id="1929172at2759"/>
<evidence type="ECO:0000256" key="3">
    <source>
        <dbReference type="ARBA" id="ARBA00022692"/>
    </source>
</evidence>
<dbReference type="GO" id="GO:0012505">
    <property type="term" value="C:endomembrane system"/>
    <property type="evidence" value="ECO:0007669"/>
    <property type="project" value="UniProtKB-SubCell"/>
</dbReference>
<dbReference type="GO" id="GO:0016020">
    <property type="term" value="C:membrane"/>
    <property type="evidence" value="ECO:0007669"/>
    <property type="project" value="UniProtKB-SubCell"/>
</dbReference>
<name>A8PWT5_MALGO</name>
<comment type="subcellular location">
    <subcellularLocation>
        <location evidence="7">Endomembrane system</location>
        <topology evidence="7">Single-pass membrane protein</topology>
    </subcellularLocation>
    <subcellularLocation>
        <location evidence="1 8">Membrane</location>
        <topology evidence="1 8">Single-pass type I membrane protein</topology>
    </subcellularLocation>
</comment>
<evidence type="ECO:0000256" key="1">
    <source>
        <dbReference type="ARBA" id="ARBA00004479"/>
    </source>
</evidence>
<dbReference type="PANTHER" id="PTHR22811">
    <property type="entry name" value="TRANSMEMBRANE EMP24 DOMAIN-CONTAINING PROTEIN"/>
    <property type="match status" value="1"/>
</dbReference>
<dbReference type="STRING" id="425265.A8PWT5"/>
<keyword evidence="11" id="KW-1185">Reference proteome</keyword>
<dbReference type="Proteomes" id="UP000008837">
    <property type="component" value="Unassembled WGS sequence"/>
</dbReference>
<dbReference type="PROSITE" id="PS50866">
    <property type="entry name" value="GOLD"/>
    <property type="match status" value="1"/>
</dbReference>
<dbReference type="GeneID" id="5856248"/>
<evidence type="ECO:0000313" key="10">
    <source>
        <dbReference type="EMBL" id="EDP44729.1"/>
    </source>
</evidence>
<dbReference type="KEGG" id="mgl:MGL_1211"/>
<evidence type="ECO:0000256" key="5">
    <source>
        <dbReference type="ARBA" id="ARBA00022989"/>
    </source>
</evidence>
<keyword evidence="5" id="KW-1133">Transmembrane helix</keyword>
<proteinExistence type="inferred from homology"/>
<dbReference type="EMBL" id="AAYY01000003">
    <property type="protein sequence ID" value="EDP44729.1"/>
    <property type="molecule type" value="Genomic_DNA"/>
</dbReference>
<feature type="domain" description="GOLD" evidence="9">
    <location>
        <begin position="20"/>
        <end position="104"/>
    </location>
</feature>
<accession>A8PWT5</accession>
<protein>
    <recommendedName>
        <fullName evidence="9">GOLD domain-containing protein</fullName>
    </recommendedName>
</protein>
<organism evidence="10 11">
    <name type="scientific">Malassezia globosa (strain ATCC MYA-4612 / CBS 7966)</name>
    <name type="common">Dandruff-associated fungus</name>
    <dbReference type="NCBI Taxonomy" id="425265"/>
    <lineage>
        <taxon>Eukaryota</taxon>
        <taxon>Fungi</taxon>
        <taxon>Dikarya</taxon>
        <taxon>Basidiomycota</taxon>
        <taxon>Ustilaginomycotina</taxon>
        <taxon>Malasseziomycetes</taxon>
        <taxon>Malasseziales</taxon>
        <taxon>Malasseziaceae</taxon>
        <taxon>Malassezia</taxon>
    </lineage>
</organism>
<dbReference type="InterPro" id="IPR009038">
    <property type="entry name" value="GOLD_dom"/>
</dbReference>
<dbReference type="VEuPathDB" id="FungiDB:MGL_1211"/>
<gene>
    <name evidence="10" type="ORF">MGL_1211</name>
</gene>
<evidence type="ECO:0000259" key="9">
    <source>
        <dbReference type="PROSITE" id="PS50866"/>
    </source>
</evidence>
<dbReference type="InterPro" id="IPR036598">
    <property type="entry name" value="GOLD_dom_sf"/>
</dbReference>
<comment type="similarity">
    <text evidence="2 8">Belongs to the EMP24/GP25L family.</text>
</comment>
<keyword evidence="4" id="KW-0732">Signal</keyword>
<keyword evidence="6" id="KW-0472">Membrane</keyword>
<dbReference type="InParanoid" id="A8PWT5"/>
<evidence type="ECO:0000256" key="8">
    <source>
        <dbReference type="RuleBase" id="RU003827"/>
    </source>
</evidence>
<evidence type="ECO:0000256" key="4">
    <source>
        <dbReference type="ARBA" id="ARBA00022729"/>
    </source>
</evidence>